<protein>
    <submittedName>
        <fullName evidence="1">Uncharacterized protein</fullName>
    </submittedName>
</protein>
<accession>A0A2X4PLS7</accession>
<organism evidence="1 2">
    <name type="scientific">Porphyromonas crevioricanis</name>
    <dbReference type="NCBI Taxonomy" id="393921"/>
    <lineage>
        <taxon>Bacteria</taxon>
        <taxon>Pseudomonadati</taxon>
        <taxon>Bacteroidota</taxon>
        <taxon>Bacteroidia</taxon>
        <taxon>Bacteroidales</taxon>
        <taxon>Porphyromonadaceae</taxon>
        <taxon>Porphyromonas</taxon>
    </lineage>
</organism>
<proteinExistence type="predicted"/>
<dbReference type="AlphaFoldDB" id="A0A2X4PLS7"/>
<gene>
    <name evidence="1" type="ORF">NCTC12858_01627</name>
</gene>
<dbReference type="KEGG" id="pcre:NCTC12858_01627"/>
<name>A0A2X4PLS7_9PORP</name>
<dbReference type="Proteomes" id="UP000249300">
    <property type="component" value="Chromosome 1"/>
</dbReference>
<dbReference type="RefSeq" id="WP_111759365.1">
    <property type="nucleotide sequence ID" value="NZ_LS483447.1"/>
</dbReference>
<dbReference type="EMBL" id="LS483447">
    <property type="protein sequence ID" value="SQH73760.1"/>
    <property type="molecule type" value="Genomic_DNA"/>
</dbReference>
<evidence type="ECO:0000313" key="2">
    <source>
        <dbReference type="Proteomes" id="UP000249300"/>
    </source>
</evidence>
<keyword evidence="2" id="KW-1185">Reference proteome</keyword>
<evidence type="ECO:0000313" key="1">
    <source>
        <dbReference type="EMBL" id="SQH73760.1"/>
    </source>
</evidence>
<sequence length="298" mass="35412">MKTIKLLVEYTLSKKEHQLGKKNYFYTEPICDINKFINGENSIAGIGLALDFLSSWYHYNCIYSFAFKQNEDLIVEENSFSISTYIAIEANNWYFSLGKIFGRYKRSIEFHKAIKHMAQALLLGWDELAINYGRLLIRMLYGKQYEGWHPAYKHPWFILEIFCKWQKIELDYSRLNYPKDMGVYIEALKCWDTTDTTLLAKIINDLTDFHIAESDENEYEDRTPDFPSSDYFIFPIEILLWLNIRQRIGLPDYTPDNELMNMPINNWHTQQTEIPRIEIIEQAKQKLLQDCPKISFEL</sequence>
<reference evidence="1 2" key="1">
    <citation type="submission" date="2018-06" db="EMBL/GenBank/DDBJ databases">
        <authorList>
            <consortium name="Pathogen Informatics"/>
            <person name="Doyle S."/>
        </authorList>
    </citation>
    <scope>NUCLEOTIDE SEQUENCE [LARGE SCALE GENOMIC DNA]</scope>
    <source>
        <strain evidence="1 2">NCTC12858</strain>
    </source>
</reference>